<evidence type="ECO:0000313" key="2">
    <source>
        <dbReference type="EnsemblMetazoa" id="tetur02g00850.1"/>
    </source>
</evidence>
<dbReference type="HOGENOM" id="CLU_3406754_0_0_1"/>
<dbReference type="EMBL" id="CAEY01000778">
    <property type="status" value="NOT_ANNOTATED_CDS"/>
    <property type="molecule type" value="Genomic_DNA"/>
</dbReference>
<protein>
    <submittedName>
        <fullName evidence="2">Uncharacterized protein</fullName>
    </submittedName>
</protein>
<name>T1JUG4_TETUR</name>
<evidence type="ECO:0000256" key="1">
    <source>
        <dbReference type="SAM" id="MobiDB-lite"/>
    </source>
</evidence>
<proteinExistence type="predicted"/>
<sequence length="30" mass="3343">MSFFPQTGLHTKVHPHNSSSSCCCSFWTKG</sequence>
<dbReference type="EnsemblMetazoa" id="tetur02g00850.1">
    <property type="protein sequence ID" value="tetur02g00850.1"/>
    <property type="gene ID" value="tetur02g00850"/>
</dbReference>
<evidence type="ECO:0000313" key="3">
    <source>
        <dbReference type="Proteomes" id="UP000015104"/>
    </source>
</evidence>
<dbReference type="Proteomes" id="UP000015104">
    <property type="component" value="Unassembled WGS sequence"/>
</dbReference>
<dbReference type="AlphaFoldDB" id="T1JUG4"/>
<accession>T1JUG4</accession>
<reference evidence="2" key="2">
    <citation type="submission" date="2015-06" db="UniProtKB">
        <authorList>
            <consortium name="EnsemblMetazoa"/>
        </authorList>
    </citation>
    <scope>IDENTIFICATION</scope>
</reference>
<organism evidence="2 3">
    <name type="scientific">Tetranychus urticae</name>
    <name type="common">Two-spotted spider mite</name>
    <dbReference type="NCBI Taxonomy" id="32264"/>
    <lineage>
        <taxon>Eukaryota</taxon>
        <taxon>Metazoa</taxon>
        <taxon>Ecdysozoa</taxon>
        <taxon>Arthropoda</taxon>
        <taxon>Chelicerata</taxon>
        <taxon>Arachnida</taxon>
        <taxon>Acari</taxon>
        <taxon>Acariformes</taxon>
        <taxon>Trombidiformes</taxon>
        <taxon>Prostigmata</taxon>
        <taxon>Eleutherengona</taxon>
        <taxon>Raphignathae</taxon>
        <taxon>Tetranychoidea</taxon>
        <taxon>Tetranychidae</taxon>
        <taxon>Tetranychus</taxon>
    </lineage>
</organism>
<reference evidence="3" key="1">
    <citation type="submission" date="2011-08" db="EMBL/GenBank/DDBJ databases">
        <authorList>
            <person name="Rombauts S."/>
        </authorList>
    </citation>
    <scope>NUCLEOTIDE SEQUENCE</scope>
    <source>
        <strain evidence="3">London</strain>
    </source>
</reference>
<keyword evidence="3" id="KW-1185">Reference proteome</keyword>
<feature type="region of interest" description="Disordered" evidence="1">
    <location>
        <begin position="1"/>
        <end position="20"/>
    </location>
</feature>